<reference evidence="7 8" key="1">
    <citation type="submission" date="2021-05" db="EMBL/GenBank/DDBJ databases">
        <authorList>
            <person name="Zhang Z.D."/>
            <person name="Osman G."/>
        </authorList>
    </citation>
    <scope>NUCLEOTIDE SEQUENCE [LARGE SCALE GENOMIC DNA]</scope>
    <source>
        <strain evidence="7 8">KCTC 32217</strain>
    </source>
</reference>
<dbReference type="PANTHER" id="PTHR13799">
    <property type="entry name" value="NGG1 INTERACTING FACTOR 3"/>
    <property type="match status" value="1"/>
</dbReference>
<dbReference type="Proteomes" id="UP001319104">
    <property type="component" value="Unassembled WGS sequence"/>
</dbReference>
<dbReference type="FunFam" id="3.30.70.120:FF:000006">
    <property type="entry name" value="GTP cyclohydrolase 1 type 2 homolog"/>
    <property type="match status" value="1"/>
</dbReference>
<proteinExistence type="inferred from homology"/>
<name>A0AAP2CLD2_9BACT</name>
<dbReference type="NCBIfam" id="TIGR00486">
    <property type="entry name" value="YbgI_SA1388"/>
    <property type="match status" value="1"/>
</dbReference>
<dbReference type="RefSeq" id="WP_213945576.1">
    <property type="nucleotide sequence ID" value="NZ_JAHCMY010000006.1"/>
</dbReference>
<keyword evidence="4 5" id="KW-0479">Metal-binding</keyword>
<comment type="subunit">
    <text evidence="2">Homohexamer.</text>
</comment>
<comment type="caution">
    <text evidence="7">The sequence shown here is derived from an EMBL/GenBank/DDBJ whole genome shotgun (WGS) entry which is preliminary data.</text>
</comment>
<evidence type="ECO:0000256" key="2">
    <source>
        <dbReference type="ARBA" id="ARBA00011643"/>
    </source>
</evidence>
<dbReference type="PANTHER" id="PTHR13799:SF14">
    <property type="entry name" value="GTP CYCLOHYDROLASE 1 TYPE 2 HOMOLOG"/>
    <property type="match status" value="1"/>
</dbReference>
<gene>
    <name evidence="7" type="ORF">KI659_11910</name>
</gene>
<feature type="binding site" evidence="6">
    <location>
        <position position="105"/>
    </location>
    <ligand>
        <name>a divalent metal cation</name>
        <dbReference type="ChEBI" id="CHEBI:60240"/>
        <label>1</label>
    </ligand>
</feature>
<dbReference type="Gene3D" id="3.30.70.120">
    <property type="match status" value="1"/>
</dbReference>
<feature type="binding site" evidence="6">
    <location>
        <position position="66"/>
    </location>
    <ligand>
        <name>a divalent metal cation</name>
        <dbReference type="ChEBI" id="CHEBI:60240"/>
        <label>1</label>
    </ligand>
</feature>
<dbReference type="GO" id="GO:0005737">
    <property type="term" value="C:cytoplasm"/>
    <property type="evidence" value="ECO:0007669"/>
    <property type="project" value="TreeGrafter"/>
</dbReference>
<dbReference type="GO" id="GO:0046872">
    <property type="term" value="F:metal ion binding"/>
    <property type="evidence" value="ECO:0007669"/>
    <property type="project" value="UniProtKB-UniRule"/>
</dbReference>
<dbReference type="EMBL" id="JAHCMY010000006">
    <property type="protein sequence ID" value="MBS9524715.1"/>
    <property type="molecule type" value="Genomic_DNA"/>
</dbReference>
<feature type="binding site" evidence="6">
    <location>
        <position position="67"/>
    </location>
    <ligand>
        <name>a divalent metal cation</name>
        <dbReference type="ChEBI" id="CHEBI:60240"/>
        <label>1</label>
    </ligand>
</feature>
<evidence type="ECO:0000313" key="7">
    <source>
        <dbReference type="EMBL" id="MBS9524715.1"/>
    </source>
</evidence>
<evidence type="ECO:0000313" key="8">
    <source>
        <dbReference type="Proteomes" id="UP001319104"/>
    </source>
</evidence>
<dbReference type="InterPro" id="IPR036069">
    <property type="entry name" value="DUF34/NIF3_sf"/>
</dbReference>
<dbReference type="InterPro" id="IPR017221">
    <property type="entry name" value="DUF34/NIF3_bac"/>
</dbReference>
<dbReference type="Gene3D" id="3.40.1390.30">
    <property type="entry name" value="NIF3 (NGG1p interacting factor 3)-like"/>
    <property type="match status" value="1"/>
</dbReference>
<evidence type="ECO:0000256" key="6">
    <source>
        <dbReference type="PIRSR" id="PIRSR602678-1"/>
    </source>
</evidence>
<dbReference type="AlphaFoldDB" id="A0AAP2CLD2"/>
<feature type="binding site" evidence="6">
    <location>
        <position position="329"/>
    </location>
    <ligand>
        <name>a divalent metal cation</name>
        <dbReference type="ChEBI" id="CHEBI:60240"/>
        <label>1</label>
    </ligand>
</feature>
<evidence type="ECO:0000256" key="4">
    <source>
        <dbReference type="ARBA" id="ARBA00022723"/>
    </source>
</evidence>
<dbReference type="InterPro" id="IPR002678">
    <property type="entry name" value="DUF34/NIF3"/>
</dbReference>
<dbReference type="InterPro" id="IPR015867">
    <property type="entry name" value="N-reg_PII/ATP_PRibTrfase_C"/>
</dbReference>
<dbReference type="PIRSF" id="PIRSF037489">
    <property type="entry name" value="UCP037489_NIF3_YqfO"/>
    <property type="match status" value="1"/>
</dbReference>
<keyword evidence="8" id="KW-1185">Reference proteome</keyword>
<organism evidence="7 8">
    <name type="scientific">Litoribacter ruber</name>
    <dbReference type="NCBI Taxonomy" id="702568"/>
    <lineage>
        <taxon>Bacteria</taxon>
        <taxon>Pseudomonadati</taxon>
        <taxon>Bacteroidota</taxon>
        <taxon>Cytophagia</taxon>
        <taxon>Cytophagales</taxon>
        <taxon>Cyclobacteriaceae</taxon>
        <taxon>Litoribacter</taxon>
    </lineage>
</organism>
<dbReference type="Pfam" id="PF01784">
    <property type="entry name" value="DUF34_NIF3"/>
    <property type="match status" value="1"/>
</dbReference>
<evidence type="ECO:0000256" key="1">
    <source>
        <dbReference type="ARBA" id="ARBA00006964"/>
    </source>
</evidence>
<comment type="similarity">
    <text evidence="1 5">Belongs to the GTP cyclohydrolase I type 2/NIF3 family.</text>
</comment>
<protein>
    <recommendedName>
        <fullName evidence="3 5">GTP cyclohydrolase 1 type 2 homolog</fullName>
    </recommendedName>
</protein>
<accession>A0AAP2CLD2</accession>
<evidence type="ECO:0000256" key="3">
    <source>
        <dbReference type="ARBA" id="ARBA00022112"/>
    </source>
</evidence>
<feature type="binding site" evidence="6">
    <location>
        <position position="333"/>
    </location>
    <ligand>
        <name>a divalent metal cation</name>
        <dbReference type="ChEBI" id="CHEBI:60240"/>
        <label>1</label>
    </ligand>
</feature>
<evidence type="ECO:0000256" key="5">
    <source>
        <dbReference type="PIRNR" id="PIRNR037489"/>
    </source>
</evidence>
<dbReference type="FunFam" id="3.40.1390.30:FF:000001">
    <property type="entry name" value="GTP cyclohydrolase 1 type 2"/>
    <property type="match status" value="1"/>
</dbReference>
<dbReference type="SUPFAM" id="SSF102705">
    <property type="entry name" value="NIF3 (NGG1p interacting factor 3)-like"/>
    <property type="match status" value="1"/>
</dbReference>
<sequence length="366" mass="40486">MVYSIRDITSYLETLAPPAYQESYDNAQLLTGDPEAKVTGVLCTLDATEAVVDEAIELNCNLIVAHHPIIFKGLKSLTGKNYIERTIIKAIKKDIAIYAIHTNLDNVSTGVNKKICDMIGLENTKILSPKKQMLQKLVVFAPLASREEVSHALFQAGAGQIGNYKDCSFFLQGTGTFTPNEKANPTIGSQGKEEEVEEARIEVIFPQYLSGKILNAMKKAHPYEEVAYYLQSLENTDQEIGSGMIGELPEDMDEQSFFAQLKKKMNLNVVKRTALRGKPVRKVAVCGGAGIFLLPAAIRSGADVFVTSDVKYHEFFDADGQIILADIGHYESEIYTKDLLKEKLSQNFSNIALYLTKVVSNPITYI</sequence>